<sequence>MRLPGHAKTLRLLAEYGPRAYYEGEIAERIAACSRECGAAMTVDDLRKLRPDWVEPISKDYRGYTVHEIPPNGQGIAALIALGLLNQFDMASVQRDAVESQHLQIEAMKLAFADTYRYVSDPRTMEVTSEQMLDDSYLKERAKLMDPTGATKFDFGMPRSGGTI</sequence>
<dbReference type="AlphaFoldDB" id="A0A158HQJ1"/>
<organism evidence="1 2">
    <name type="scientific">Caballeronia sordidicola</name>
    <name type="common">Burkholderia sordidicola</name>
    <dbReference type="NCBI Taxonomy" id="196367"/>
    <lineage>
        <taxon>Bacteria</taxon>
        <taxon>Pseudomonadati</taxon>
        <taxon>Pseudomonadota</taxon>
        <taxon>Betaproteobacteria</taxon>
        <taxon>Burkholderiales</taxon>
        <taxon>Burkholderiaceae</taxon>
        <taxon>Caballeronia</taxon>
    </lineage>
</organism>
<accession>A0A158HQJ1</accession>
<dbReference type="Pfam" id="PF01019">
    <property type="entry name" value="G_glu_transpept"/>
    <property type="match status" value="1"/>
</dbReference>
<name>A0A158HQJ1_CABSO</name>
<dbReference type="EMBL" id="FCOC02000019">
    <property type="protein sequence ID" value="SAL46259.1"/>
    <property type="molecule type" value="Genomic_DNA"/>
</dbReference>
<keyword evidence="1" id="KW-0808">Transferase</keyword>
<dbReference type="InterPro" id="IPR029055">
    <property type="entry name" value="Ntn_hydrolases_N"/>
</dbReference>
<evidence type="ECO:0000313" key="2">
    <source>
        <dbReference type="Proteomes" id="UP000054893"/>
    </source>
</evidence>
<dbReference type="SUPFAM" id="SSF56235">
    <property type="entry name" value="N-terminal nucleophile aminohydrolases (Ntn hydrolases)"/>
    <property type="match status" value="1"/>
</dbReference>
<dbReference type="PANTHER" id="PTHR43881">
    <property type="entry name" value="GAMMA-GLUTAMYLTRANSPEPTIDASE (AFU_ORTHOLOGUE AFUA_4G13580)"/>
    <property type="match status" value="1"/>
</dbReference>
<dbReference type="PANTHER" id="PTHR43881:SF1">
    <property type="entry name" value="GAMMA-GLUTAMYLTRANSPEPTIDASE (AFU_ORTHOLOGUE AFUA_4G13580)"/>
    <property type="match status" value="1"/>
</dbReference>
<dbReference type="Proteomes" id="UP000054893">
    <property type="component" value="Unassembled WGS sequence"/>
</dbReference>
<evidence type="ECO:0000313" key="1">
    <source>
        <dbReference type="EMBL" id="SAL46259.1"/>
    </source>
</evidence>
<protein>
    <submittedName>
        <fullName evidence="1">Gamma-glutamyltransferase</fullName>
    </submittedName>
</protein>
<reference evidence="1 2" key="1">
    <citation type="submission" date="2016-01" db="EMBL/GenBank/DDBJ databases">
        <authorList>
            <person name="Oliw E.H."/>
        </authorList>
    </citation>
    <scope>NUCLEOTIDE SEQUENCE [LARGE SCALE GENOMIC DNA]</scope>
    <source>
        <strain evidence="1">LMG 22029</strain>
    </source>
</reference>
<proteinExistence type="predicted"/>
<gene>
    <name evidence="1" type="ORF">AWB64_04877</name>
</gene>
<dbReference type="InterPro" id="IPR043138">
    <property type="entry name" value="GGT_lsub"/>
</dbReference>
<dbReference type="Gene3D" id="1.10.246.130">
    <property type="match status" value="1"/>
</dbReference>
<dbReference type="GO" id="GO:0016740">
    <property type="term" value="F:transferase activity"/>
    <property type="evidence" value="ECO:0007669"/>
    <property type="project" value="UniProtKB-KW"/>
</dbReference>
<dbReference type="InterPro" id="IPR052896">
    <property type="entry name" value="GGT-like_enzyme"/>
</dbReference>